<evidence type="ECO:0000313" key="3">
    <source>
        <dbReference type="Proteomes" id="UP000663090"/>
    </source>
</evidence>
<keyword evidence="1" id="KW-1133">Transmembrane helix</keyword>
<dbReference type="Proteomes" id="UP000663090">
    <property type="component" value="Chromosome"/>
</dbReference>
<feature type="transmembrane region" description="Helical" evidence="1">
    <location>
        <begin position="89"/>
        <end position="110"/>
    </location>
</feature>
<keyword evidence="3" id="KW-1185">Reference proteome</keyword>
<reference evidence="2 3" key="1">
    <citation type="submission" date="2021-02" db="EMBL/GenBank/DDBJ databases">
        <title>De Novo genome assembly of isolated myxobacteria.</title>
        <authorList>
            <person name="Stevens D.C."/>
        </authorList>
    </citation>
    <scope>NUCLEOTIDE SEQUENCE [LARGE SCALE GENOMIC DNA]</scope>
    <source>
        <strain evidence="2 3">SCHIC003</strain>
    </source>
</reference>
<dbReference type="EMBL" id="CP071091">
    <property type="protein sequence ID" value="QSQ14149.1"/>
    <property type="molecule type" value="Genomic_DNA"/>
</dbReference>
<evidence type="ECO:0000313" key="2">
    <source>
        <dbReference type="EMBL" id="QSQ14149.1"/>
    </source>
</evidence>
<proteinExistence type="predicted"/>
<name>A0ABX7N9C9_9BACT</name>
<evidence type="ECO:0000256" key="1">
    <source>
        <dbReference type="SAM" id="Phobius"/>
    </source>
</evidence>
<dbReference type="RefSeq" id="WP_206715943.1">
    <property type="nucleotide sequence ID" value="NZ_CP071091.1"/>
</dbReference>
<keyword evidence="1" id="KW-0472">Membrane</keyword>
<organism evidence="2 3">
    <name type="scientific">Myxococcus landrumensis</name>
    <dbReference type="NCBI Taxonomy" id="2813577"/>
    <lineage>
        <taxon>Bacteria</taxon>
        <taxon>Pseudomonadati</taxon>
        <taxon>Myxococcota</taxon>
        <taxon>Myxococcia</taxon>
        <taxon>Myxococcales</taxon>
        <taxon>Cystobacterineae</taxon>
        <taxon>Myxococcaceae</taxon>
        <taxon>Myxococcus</taxon>
    </lineage>
</organism>
<sequence length="168" mass="19126">MMNMKLSAAEIILWLLVLNLGLSFGAGLYEHRILVPRWLDAQGMHWFSEEARRDNVGLRFWAFVSTGPLTLLTLASVFLALRATGPLRIWWLVATSLVLADRLLTFSYFIPTMMRLMQAPDSSEAVASAMQWSRLNHLRHVLVAAAWFCSLQALTWQRASKMLQLHPS</sequence>
<accession>A0ABX7N9C9</accession>
<feature type="transmembrane region" description="Helical" evidence="1">
    <location>
        <begin position="60"/>
        <end position="82"/>
    </location>
</feature>
<keyword evidence="1" id="KW-0812">Transmembrane</keyword>
<protein>
    <submittedName>
        <fullName evidence="2">DUF1772 domain-containing protein</fullName>
    </submittedName>
</protein>
<gene>
    <name evidence="2" type="ORF">JY572_38550</name>
</gene>